<dbReference type="Proteomes" id="UP000246569">
    <property type="component" value="Unassembled WGS sequence"/>
</dbReference>
<dbReference type="InterPro" id="IPR028366">
    <property type="entry name" value="PhoU"/>
</dbReference>
<reference evidence="10 11" key="1">
    <citation type="submission" date="2018-05" db="EMBL/GenBank/DDBJ databases">
        <title>Genomic Encyclopedia of Type Strains, Phase IV (KMG-IV): sequencing the most valuable type-strain genomes for metagenomic binning, comparative biology and taxonomic classification.</title>
        <authorList>
            <person name="Goeker M."/>
        </authorList>
    </citation>
    <scope>NUCLEOTIDE SEQUENCE [LARGE SCALE GENOMIC DNA]</scope>
    <source>
        <strain evidence="10 11">DSM 23606</strain>
    </source>
</reference>
<dbReference type="RefSeq" id="WP_110016571.1">
    <property type="nucleotide sequence ID" value="NZ_QGTJ01000001.1"/>
</dbReference>
<evidence type="ECO:0000256" key="7">
    <source>
        <dbReference type="ARBA" id="ARBA00056181"/>
    </source>
</evidence>
<comment type="function">
    <text evidence="7 8">Plays a role in the regulation of phosphate uptake.</text>
</comment>
<dbReference type="GO" id="GO:0030643">
    <property type="term" value="P:intracellular phosphate ion homeostasis"/>
    <property type="evidence" value="ECO:0007669"/>
    <property type="project" value="InterPro"/>
</dbReference>
<comment type="similarity">
    <text evidence="2 8">Belongs to the PhoU family.</text>
</comment>
<proteinExistence type="inferred from homology"/>
<dbReference type="AlphaFoldDB" id="A0A317MZA9"/>
<keyword evidence="4 8" id="KW-0813">Transport</keyword>
<evidence type="ECO:0000313" key="10">
    <source>
        <dbReference type="EMBL" id="PWV65565.1"/>
    </source>
</evidence>
<dbReference type="GO" id="GO:0006817">
    <property type="term" value="P:phosphate ion transport"/>
    <property type="evidence" value="ECO:0007669"/>
    <property type="project" value="UniProtKB-KW"/>
</dbReference>
<dbReference type="EMBL" id="QGTJ01000001">
    <property type="protein sequence ID" value="PWV65565.1"/>
    <property type="molecule type" value="Genomic_DNA"/>
</dbReference>
<feature type="domain" description="PhoU" evidence="9">
    <location>
        <begin position="140"/>
        <end position="218"/>
    </location>
</feature>
<comment type="caution">
    <text evidence="10">The sequence shown here is derived from an EMBL/GenBank/DDBJ whole genome shotgun (WGS) entry which is preliminary data.</text>
</comment>
<gene>
    <name evidence="10" type="ORF">C7443_10149</name>
</gene>
<dbReference type="InterPro" id="IPR026022">
    <property type="entry name" value="PhoU_dom"/>
</dbReference>
<feature type="domain" description="PhoU" evidence="9">
    <location>
        <begin position="25"/>
        <end position="113"/>
    </location>
</feature>
<evidence type="ECO:0000256" key="3">
    <source>
        <dbReference type="ARBA" id="ARBA00011738"/>
    </source>
</evidence>
<evidence type="ECO:0000259" key="9">
    <source>
        <dbReference type="Pfam" id="PF01895"/>
    </source>
</evidence>
<sequence length="255" mass="27859">MTFDTGEHIVSSYDEKISELRRTVLEMGTLAREQLDAVSMILGEYERAAALAMAGRVFAREERIDQCDNDAERAIELLLALRAPLAGDLRHVLSLTNAARELERIGDECRKIAALGSELGHRGTTRRSLLEDSVLPLLPLATALLDDALTALRDHDVDFAQTLLNRDDALDTAFRKALNRLSTVMSENPAMIQSGIDLVQVAKALERIGDHCENIAEHIVFCVRGKEARYAAYYAALQAQMTGAAAASHNSGDAA</sequence>
<dbReference type="GO" id="GO:0005737">
    <property type="term" value="C:cytoplasm"/>
    <property type="evidence" value="ECO:0007669"/>
    <property type="project" value="UniProtKB-SubCell"/>
</dbReference>
<evidence type="ECO:0000256" key="2">
    <source>
        <dbReference type="ARBA" id="ARBA00008107"/>
    </source>
</evidence>
<dbReference type="SUPFAM" id="SSF109755">
    <property type="entry name" value="PhoU-like"/>
    <property type="match status" value="1"/>
</dbReference>
<dbReference type="OrthoDB" id="9814256at2"/>
<organism evidence="10 11">
    <name type="scientific">Plasticicumulans acidivorans</name>
    <dbReference type="NCBI Taxonomy" id="886464"/>
    <lineage>
        <taxon>Bacteria</taxon>
        <taxon>Pseudomonadati</taxon>
        <taxon>Pseudomonadota</taxon>
        <taxon>Gammaproteobacteria</taxon>
        <taxon>Candidatus Competibacteraceae</taxon>
        <taxon>Plasticicumulans</taxon>
    </lineage>
</organism>
<accession>A0A317MZA9</accession>
<evidence type="ECO:0000256" key="4">
    <source>
        <dbReference type="ARBA" id="ARBA00022448"/>
    </source>
</evidence>
<dbReference type="Gene3D" id="1.20.58.220">
    <property type="entry name" value="Phosphate transport system protein phou homolog 2, domain 2"/>
    <property type="match status" value="1"/>
</dbReference>
<dbReference type="PANTHER" id="PTHR42930:SF3">
    <property type="entry name" value="PHOSPHATE-SPECIFIC TRANSPORT SYSTEM ACCESSORY PROTEIN PHOU"/>
    <property type="match status" value="1"/>
</dbReference>
<evidence type="ECO:0000256" key="8">
    <source>
        <dbReference type="PIRNR" id="PIRNR003107"/>
    </source>
</evidence>
<dbReference type="InterPro" id="IPR038078">
    <property type="entry name" value="PhoU-like_sf"/>
</dbReference>
<name>A0A317MZA9_9GAMM</name>
<dbReference type="GO" id="GO:0045936">
    <property type="term" value="P:negative regulation of phosphate metabolic process"/>
    <property type="evidence" value="ECO:0007669"/>
    <property type="project" value="InterPro"/>
</dbReference>
<protein>
    <recommendedName>
        <fullName evidence="8">Phosphate-specific transport system accessory protein PhoU</fullName>
    </recommendedName>
</protein>
<comment type="subunit">
    <text evidence="3 8">Homodimer.</text>
</comment>
<keyword evidence="6 8" id="KW-0592">Phosphate transport</keyword>
<evidence type="ECO:0000313" key="11">
    <source>
        <dbReference type="Proteomes" id="UP000246569"/>
    </source>
</evidence>
<keyword evidence="5 8" id="KW-0963">Cytoplasm</keyword>
<dbReference type="FunFam" id="1.20.58.220:FF:000004">
    <property type="entry name" value="Phosphate-specific transport system accessory protein PhoU"/>
    <property type="match status" value="1"/>
</dbReference>
<dbReference type="Pfam" id="PF01895">
    <property type="entry name" value="PhoU"/>
    <property type="match status" value="2"/>
</dbReference>
<evidence type="ECO:0000256" key="6">
    <source>
        <dbReference type="ARBA" id="ARBA00022592"/>
    </source>
</evidence>
<dbReference type="PANTHER" id="PTHR42930">
    <property type="entry name" value="PHOSPHATE-SPECIFIC TRANSPORT SYSTEM ACCESSORY PROTEIN PHOU"/>
    <property type="match status" value="1"/>
</dbReference>
<keyword evidence="11" id="KW-1185">Reference proteome</keyword>
<evidence type="ECO:0000256" key="5">
    <source>
        <dbReference type="ARBA" id="ARBA00022490"/>
    </source>
</evidence>
<dbReference type="NCBIfam" id="TIGR02135">
    <property type="entry name" value="phoU_full"/>
    <property type="match status" value="1"/>
</dbReference>
<evidence type="ECO:0000256" key="1">
    <source>
        <dbReference type="ARBA" id="ARBA00004496"/>
    </source>
</evidence>
<comment type="subcellular location">
    <subcellularLocation>
        <location evidence="1 8">Cytoplasm</location>
    </subcellularLocation>
</comment>
<dbReference type="PIRSF" id="PIRSF003107">
    <property type="entry name" value="PhoU"/>
    <property type="match status" value="1"/>
</dbReference>